<dbReference type="EMBL" id="CP015449">
    <property type="protein sequence ID" value="AWH92045.1"/>
    <property type="molecule type" value="Genomic_DNA"/>
</dbReference>
<name>A0A2S1R707_9ACTN</name>
<evidence type="ECO:0000313" key="2">
    <source>
        <dbReference type="Proteomes" id="UP000244928"/>
    </source>
</evidence>
<accession>A0A2S1R707</accession>
<dbReference type="AlphaFoldDB" id="A0A2S1R707"/>
<reference evidence="1 2" key="1">
    <citation type="submission" date="2016-04" db="EMBL/GenBank/DDBJ databases">
        <title>Complete genome sequence of Dietzia lutea YIM 80766T, a strain isolated from desert soil in Egypt.</title>
        <authorList>
            <person name="Zhao J."/>
            <person name="Hu B."/>
            <person name="Geng S."/>
            <person name="Nie Y."/>
            <person name="Tang Y."/>
        </authorList>
    </citation>
    <scope>NUCLEOTIDE SEQUENCE [LARGE SCALE GENOMIC DNA]</scope>
    <source>
        <strain evidence="1 2">YIM 80766</strain>
    </source>
</reference>
<protein>
    <recommendedName>
        <fullName evidence="3">DUF1440 domain-containing protein</fullName>
    </recommendedName>
</protein>
<proteinExistence type="predicted"/>
<organism evidence="1 2">
    <name type="scientific">Dietzia lutea</name>
    <dbReference type="NCBI Taxonomy" id="546160"/>
    <lineage>
        <taxon>Bacteria</taxon>
        <taxon>Bacillati</taxon>
        <taxon>Actinomycetota</taxon>
        <taxon>Actinomycetes</taxon>
        <taxon>Mycobacteriales</taxon>
        <taxon>Dietziaceae</taxon>
        <taxon>Dietzia</taxon>
    </lineage>
</organism>
<dbReference type="KEGG" id="dlu:A6035_07570"/>
<evidence type="ECO:0008006" key="3">
    <source>
        <dbReference type="Google" id="ProtNLM"/>
    </source>
</evidence>
<evidence type="ECO:0000313" key="1">
    <source>
        <dbReference type="EMBL" id="AWH92045.1"/>
    </source>
</evidence>
<gene>
    <name evidence="1" type="ORF">A6035_07570</name>
</gene>
<sequence length="165" mass="17238">MQSETRTRALLRAAGTGALAGLAGAGVMTAGEKAEQAVTGRPNSFVPARTLLTLLGRSPGDDAKPTTWNHAMHYGTAASLGALRGVWAVTGIRGAHATAWHTIIRLGVDQTLENATGVGAPPATWPRRELAVDVLHKAVFSAATGLIAERALRPTLVSRRGRHSH</sequence>
<dbReference type="OrthoDB" id="669100at2"/>
<dbReference type="RefSeq" id="WP_108847297.1">
    <property type="nucleotide sequence ID" value="NZ_CP015449.1"/>
</dbReference>
<keyword evidence="2" id="KW-1185">Reference proteome</keyword>
<dbReference type="Proteomes" id="UP000244928">
    <property type="component" value="Chromosome"/>
</dbReference>